<proteinExistence type="predicted"/>
<dbReference type="Proteomes" id="UP001490365">
    <property type="component" value="Unassembled WGS sequence"/>
</dbReference>
<evidence type="ECO:0000313" key="2">
    <source>
        <dbReference type="Proteomes" id="UP001490365"/>
    </source>
</evidence>
<keyword evidence="2" id="KW-1185">Reference proteome</keyword>
<protein>
    <submittedName>
        <fullName evidence="1">Uncharacterized protein</fullName>
    </submittedName>
</protein>
<accession>A0ABV1TA43</accession>
<name>A0ABV1TA43_9ACTN</name>
<evidence type="ECO:0000313" key="1">
    <source>
        <dbReference type="EMBL" id="MER6266904.1"/>
    </source>
</evidence>
<reference evidence="1 2" key="1">
    <citation type="submission" date="2024-06" db="EMBL/GenBank/DDBJ databases">
        <title>The Natural Products Discovery Center: Release of the First 8490 Sequenced Strains for Exploring Actinobacteria Biosynthetic Diversity.</title>
        <authorList>
            <person name="Kalkreuter E."/>
            <person name="Kautsar S.A."/>
            <person name="Yang D."/>
            <person name="Bader C.D."/>
            <person name="Teijaro C.N."/>
            <person name="Fluegel L."/>
            <person name="Davis C.M."/>
            <person name="Simpson J.R."/>
            <person name="Lauterbach L."/>
            <person name="Steele A.D."/>
            <person name="Gui C."/>
            <person name="Meng S."/>
            <person name="Li G."/>
            <person name="Viehrig K."/>
            <person name="Ye F."/>
            <person name="Su P."/>
            <person name="Kiefer A.F."/>
            <person name="Nichols A."/>
            <person name="Cepeda A.J."/>
            <person name="Yan W."/>
            <person name="Fan B."/>
            <person name="Jiang Y."/>
            <person name="Adhikari A."/>
            <person name="Zheng C.-J."/>
            <person name="Schuster L."/>
            <person name="Cowan T.M."/>
            <person name="Smanski M.J."/>
            <person name="Chevrette M.G."/>
            <person name="De Carvalho L.P.S."/>
            <person name="Shen B."/>
        </authorList>
    </citation>
    <scope>NUCLEOTIDE SEQUENCE [LARGE SCALE GENOMIC DNA]</scope>
    <source>
        <strain evidence="1 2">NPDC001694</strain>
    </source>
</reference>
<comment type="caution">
    <text evidence="1">The sequence shown here is derived from an EMBL/GenBank/DDBJ whole genome shotgun (WGS) entry which is preliminary data.</text>
</comment>
<gene>
    <name evidence="1" type="ORF">ABT211_06325</name>
</gene>
<sequence>MPDLRRRRYNAETLEVTYRGKNIAVAVTATHDQVCALGRAEIPE</sequence>
<dbReference type="RefSeq" id="WP_351955788.1">
    <property type="nucleotide sequence ID" value="NZ_JBEOZM010000002.1"/>
</dbReference>
<dbReference type="EMBL" id="JBEOZM010000002">
    <property type="protein sequence ID" value="MER6266904.1"/>
    <property type="molecule type" value="Genomic_DNA"/>
</dbReference>
<organism evidence="1 2">
    <name type="scientific">Streptomyces sp. 900105755</name>
    <dbReference type="NCBI Taxonomy" id="3154389"/>
    <lineage>
        <taxon>Bacteria</taxon>
        <taxon>Bacillati</taxon>
        <taxon>Actinomycetota</taxon>
        <taxon>Actinomycetes</taxon>
        <taxon>Kitasatosporales</taxon>
        <taxon>Streptomycetaceae</taxon>
        <taxon>Streptomyces</taxon>
    </lineage>
</organism>